<proteinExistence type="predicted"/>
<sequence>NEDDFEFQAPTYPGHPGYAEKCLFEQNIIKETLNVIVILGRIFTSKEIVKDCKCDEHENFL</sequence>
<keyword evidence="2" id="KW-1185">Reference proteome</keyword>
<name>A0ABN7X258_GIGMA</name>
<accession>A0ABN7X258</accession>
<comment type="caution">
    <text evidence="1">The sequence shown here is derived from an EMBL/GenBank/DDBJ whole genome shotgun (WGS) entry which is preliminary data.</text>
</comment>
<protein>
    <submittedName>
        <fullName evidence="1">26691_t:CDS:1</fullName>
    </submittedName>
</protein>
<feature type="non-terminal residue" evidence="1">
    <location>
        <position position="1"/>
    </location>
</feature>
<gene>
    <name evidence="1" type="ORF">GMARGA_LOCUS37335</name>
</gene>
<reference evidence="1 2" key="1">
    <citation type="submission" date="2021-06" db="EMBL/GenBank/DDBJ databases">
        <authorList>
            <person name="Kallberg Y."/>
            <person name="Tangrot J."/>
            <person name="Rosling A."/>
        </authorList>
    </citation>
    <scope>NUCLEOTIDE SEQUENCE [LARGE SCALE GENOMIC DNA]</scope>
    <source>
        <strain evidence="1 2">120-4 pot B 10/14</strain>
    </source>
</reference>
<organism evidence="1 2">
    <name type="scientific">Gigaspora margarita</name>
    <dbReference type="NCBI Taxonomy" id="4874"/>
    <lineage>
        <taxon>Eukaryota</taxon>
        <taxon>Fungi</taxon>
        <taxon>Fungi incertae sedis</taxon>
        <taxon>Mucoromycota</taxon>
        <taxon>Glomeromycotina</taxon>
        <taxon>Glomeromycetes</taxon>
        <taxon>Diversisporales</taxon>
        <taxon>Gigasporaceae</taxon>
        <taxon>Gigaspora</taxon>
    </lineage>
</organism>
<evidence type="ECO:0000313" key="2">
    <source>
        <dbReference type="Proteomes" id="UP000789901"/>
    </source>
</evidence>
<dbReference type="Proteomes" id="UP000789901">
    <property type="component" value="Unassembled WGS sequence"/>
</dbReference>
<dbReference type="EMBL" id="CAJVQB010077331">
    <property type="protein sequence ID" value="CAG8844858.1"/>
    <property type="molecule type" value="Genomic_DNA"/>
</dbReference>
<evidence type="ECO:0000313" key="1">
    <source>
        <dbReference type="EMBL" id="CAG8844858.1"/>
    </source>
</evidence>